<dbReference type="Pfam" id="PF05380">
    <property type="entry name" value="Peptidase_A17"/>
    <property type="match status" value="1"/>
</dbReference>
<dbReference type="Gene3D" id="3.30.420.10">
    <property type="entry name" value="Ribonuclease H-like superfamily/Ribonuclease H"/>
    <property type="match status" value="1"/>
</dbReference>
<dbReference type="PANTHER" id="PTHR47331">
    <property type="entry name" value="PHD-TYPE DOMAIN-CONTAINING PROTEIN"/>
    <property type="match status" value="1"/>
</dbReference>
<dbReference type="SUPFAM" id="SSF53098">
    <property type="entry name" value="Ribonuclease H-like"/>
    <property type="match status" value="1"/>
</dbReference>
<sequence>MCVTIYLRTQYPNQSHADISLLFSKTKVKPIPKKGTNLTIPRLELISVMLGSKALKFVLKHLNNIPIDPMLNLWTDSSTVLAWLNTTTIIRDIFVQNRINTIRSVNNLIVRHTPGVDNPADIGTRGVPTGMSLQSMDIWWSGPTWLKNADHLPSCELSIKEFCSNNHNLMPSNSNAPICTFQVQNMPPIIPESLIDISRFSRMPKLLRSTSYLFRFIIKTRKETQFKNIQISLKELRFSLNFLIKQEQTQNPPPDRDNEALGLFSDNNGIIRSKGRLGNSLLPISTQEPIYLPPHSSLTKLIIYETHLVNHHSSPLSTLSFIRRLYWIPKGRRIVARAIHLQCLPCRRFSAIPYNIPPFPNFPTGRVRQARPFISVGVDFCGPLYCHDPEGIRKTIRSKIPTIKYWICFWVCLTTRAISLDLVKDQSAPTFVLAFRRFCARFGSPTTFYSDQAPTFVSFRKMLLEKSQYGPIEWNLRTPFCPWKGGHYERLVGLIKYHLRRTLSKGTIPSVYTSDHIQTILTEIELIINSRPITFDSSNPADPRPLRPIDFFRPLGYGNNLPPFLTPDTTTDLNLPRKETPTNDTFQSLWSSLSQYAKYFWVKWKNEYLLSLREQYKKLSTSNDRWPKEGEFVLLFDSNTPRSLWPTARVTDIFQNTKGIPDTVSLKLIHSGRQTTRSISHIYPLELQPFNSNQKDFSDSLSEMENEKEQTPQNTKRDERGTTNKNSHSSQPAKNANVPLPSPTKNYIQLRSRRIERK</sequence>
<reference evidence="4" key="1">
    <citation type="submission" date="2022-11" db="UniProtKB">
        <authorList>
            <consortium name="WormBaseParasite"/>
        </authorList>
    </citation>
    <scope>IDENTIFICATION</scope>
</reference>
<dbReference type="Proteomes" id="UP000887563">
    <property type="component" value="Unplaced"/>
</dbReference>
<evidence type="ECO:0000313" key="3">
    <source>
        <dbReference type="Proteomes" id="UP000887563"/>
    </source>
</evidence>
<evidence type="ECO:0000313" key="4">
    <source>
        <dbReference type="WBParaSite" id="Minc3s00355g10861"/>
    </source>
</evidence>
<accession>A0A914LDH4</accession>
<protein>
    <submittedName>
        <fullName evidence="4">Integrase catalytic domain-containing protein</fullName>
    </submittedName>
</protein>
<organism evidence="3 4">
    <name type="scientific">Meloidogyne incognita</name>
    <name type="common">Southern root-knot nematode worm</name>
    <name type="synonym">Oxyuris incognita</name>
    <dbReference type="NCBI Taxonomy" id="6306"/>
    <lineage>
        <taxon>Eukaryota</taxon>
        <taxon>Metazoa</taxon>
        <taxon>Ecdysozoa</taxon>
        <taxon>Nematoda</taxon>
        <taxon>Chromadorea</taxon>
        <taxon>Rhabditida</taxon>
        <taxon>Tylenchina</taxon>
        <taxon>Tylenchomorpha</taxon>
        <taxon>Tylenchoidea</taxon>
        <taxon>Meloidogynidae</taxon>
        <taxon>Meloidogyninae</taxon>
        <taxon>Meloidogyne</taxon>
        <taxon>Meloidogyne incognita group</taxon>
    </lineage>
</organism>
<dbReference type="InterPro" id="IPR040676">
    <property type="entry name" value="DUF5641"/>
</dbReference>
<feature type="region of interest" description="Disordered" evidence="1">
    <location>
        <begin position="690"/>
        <end position="758"/>
    </location>
</feature>
<dbReference type="InterPro" id="IPR036397">
    <property type="entry name" value="RNaseH_sf"/>
</dbReference>
<dbReference type="InterPro" id="IPR008042">
    <property type="entry name" value="Retrotrans_Pao"/>
</dbReference>
<feature type="domain" description="Integrase catalytic" evidence="2">
    <location>
        <begin position="368"/>
        <end position="551"/>
    </location>
</feature>
<evidence type="ECO:0000259" key="2">
    <source>
        <dbReference type="PROSITE" id="PS50994"/>
    </source>
</evidence>
<dbReference type="InterPro" id="IPR012337">
    <property type="entry name" value="RNaseH-like_sf"/>
</dbReference>
<dbReference type="GO" id="GO:0015074">
    <property type="term" value="P:DNA integration"/>
    <property type="evidence" value="ECO:0007669"/>
    <property type="project" value="InterPro"/>
</dbReference>
<feature type="compositionally biased region" description="Polar residues" evidence="1">
    <location>
        <begin position="690"/>
        <end position="703"/>
    </location>
</feature>
<keyword evidence="3" id="KW-1185">Reference proteome</keyword>
<dbReference type="InterPro" id="IPR001584">
    <property type="entry name" value="Integrase_cat-core"/>
</dbReference>
<feature type="compositionally biased region" description="Basic and acidic residues" evidence="1">
    <location>
        <begin position="705"/>
        <end position="722"/>
    </location>
</feature>
<evidence type="ECO:0000256" key="1">
    <source>
        <dbReference type="SAM" id="MobiDB-lite"/>
    </source>
</evidence>
<feature type="compositionally biased region" description="Polar residues" evidence="1">
    <location>
        <begin position="723"/>
        <end position="734"/>
    </location>
</feature>
<dbReference type="AlphaFoldDB" id="A0A914LDH4"/>
<dbReference type="GO" id="GO:0003676">
    <property type="term" value="F:nucleic acid binding"/>
    <property type="evidence" value="ECO:0007669"/>
    <property type="project" value="InterPro"/>
</dbReference>
<dbReference type="Pfam" id="PF18701">
    <property type="entry name" value="DUF5641"/>
    <property type="match status" value="1"/>
</dbReference>
<dbReference type="WBParaSite" id="Minc3s00355g10861">
    <property type="protein sequence ID" value="Minc3s00355g10861"/>
    <property type="gene ID" value="Minc3s00355g10861"/>
</dbReference>
<dbReference type="PROSITE" id="PS50994">
    <property type="entry name" value="INTEGRASE"/>
    <property type="match status" value="1"/>
</dbReference>
<name>A0A914LDH4_MELIC</name>
<proteinExistence type="predicted"/>